<dbReference type="Proteomes" id="UP001219518">
    <property type="component" value="Unassembled WGS sequence"/>
</dbReference>
<dbReference type="GO" id="GO:0016874">
    <property type="term" value="F:ligase activity"/>
    <property type="evidence" value="ECO:0007669"/>
    <property type="project" value="UniProtKB-KW"/>
</dbReference>
<sequence>FATQKSEPNSQEVGLVSASQGSGSSNSPCLSPVVHREAASRALTKLGLSPLVTPSAIRSQGGKISSGKRKVEAATAVVRKKVCHALGLTSEDLVSPESQKAQDHDLLMAEVKEKVAHASNKNRKYQLLSLIPLSMSINEAAQQFGVSRTLISNSRKLKVEQGILPQVNFTRTPTVADSTKILIKEYYCREDNCKILPGTRDCVSVAKGIYEQKRLLLSNLRELHQAFKREYEDLKVGFSVFWALKPKWCVFAGAAGTHEQCICQIHQNFKLVLHALNIRGITGI</sequence>
<protein>
    <submittedName>
        <fullName evidence="2">Alanine--tRNA ligase</fullName>
    </submittedName>
</protein>
<name>A0AAE1HLD8_9NEOP</name>
<keyword evidence="3" id="KW-1185">Reference proteome</keyword>
<feature type="non-terminal residue" evidence="2">
    <location>
        <position position="1"/>
    </location>
</feature>
<dbReference type="AlphaFoldDB" id="A0AAE1HLD8"/>
<dbReference type="PANTHER" id="PTHR46601">
    <property type="entry name" value="ULP_PROTEASE DOMAIN-CONTAINING PROTEIN"/>
    <property type="match status" value="1"/>
</dbReference>
<evidence type="ECO:0000313" key="2">
    <source>
        <dbReference type="EMBL" id="KAK3923492.1"/>
    </source>
</evidence>
<gene>
    <name evidence="2" type="ORF">KUF71_001900</name>
</gene>
<comment type="caution">
    <text evidence="2">The sequence shown here is derived from an EMBL/GenBank/DDBJ whole genome shotgun (WGS) entry which is preliminary data.</text>
</comment>
<feature type="compositionally biased region" description="Polar residues" evidence="1">
    <location>
        <begin position="1"/>
        <end position="12"/>
    </location>
</feature>
<feature type="region of interest" description="Disordered" evidence="1">
    <location>
        <begin position="1"/>
        <end position="32"/>
    </location>
</feature>
<reference evidence="2" key="2">
    <citation type="journal article" date="2023" name="BMC Genomics">
        <title>Pest status, molecular evolution, and epigenetic factors derived from the genome assembly of Frankliniella fusca, a thysanopteran phytovirus vector.</title>
        <authorList>
            <person name="Catto M.A."/>
            <person name="Labadie P.E."/>
            <person name="Jacobson A.L."/>
            <person name="Kennedy G.G."/>
            <person name="Srinivasan R."/>
            <person name="Hunt B.G."/>
        </authorList>
    </citation>
    <scope>NUCLEOTIDE SEQUENCE</scope>
    <source>
        <strain evidence="2">PL_HMW_Pooled</strain>
    </source>
</reference>
<evidence type="ECO:0000256" key="1">
    <source>
        <dbReference type="SAM" id="MobiDB-lite"/>
    </source>
</evidence>
<keyword evidence="2" id="KW-0436">Ligase</keyword>
<proteinExistence type="predicted"/>
<evidence type="ECO:0000313" key="3">
    <source>
        <dbReference type="Proteomes" id="UP001219518"/>
    </source>
</evidence>
<feature type="compositionally biased region" description="Low complexity" evidence="1">
    <location>
        <begin position="13"/>
        <end position="32"/>
    </location>
</feature>
<organism evidence="2 3">
    <name type="scientific">Frankliniella fusca</name>
    <dbReference type="NCBI Taxonomy" id="407009"/>
    <lineage>
        <taxon>Eukaryota</taxon>
        <taxon>Metazoa</taxon>
        <taxon>Ecdysozoa</taxon>
        <taxon>Arthropoda</taxon>
        <taxon>Hexapoda</taxon>
        <taxon>Insecta</taxon>
        <taxon>Pterygota</taxon>
        <taxon>Neoptera</taxon>
        <taxon>Paraneoptera</taxon>
        <taxon>Thysanoptera</taxon>
        <taxon>Terebrantia</taxon>
        <taxon>Thripoidea</taxon>
        <taxon>Thripidae</taxon>
        <taxon>Frankliniella</taxon>
    </lineage>
</organism>
<reference evidence="2" key="1">
    <citation type="submission" date="2021-07" db="EMBL/GenBank/DDBJ databases">
        <authorList>
            <person name="Catto M.A."/>
            <person name="Jacobson A."/>
            <person name="Kennedy G."/>
            <person name="Labadie P."/>
            <person name="Hunt B.G."/>
            <person name="Srinivasan R."/>
        </authorList>
    </citation>
    <scope>NUCLEOTIDE SEQUENCE</scope>
    <source>
        <strain evidence="2">PL_HMW_Pooled</strain>
        <tissue evidence="2">Head</tissue>
    </source>
</reference>
<accession>A0AAE1HLD8</accession>
<dbReference type="EMBL" id="JAHWGI010001147">
    <property type="protein sequence ID" value="KAK3923492.1"/>
    <property type="molecule type" value="Genomic_DNA"/>
</dbReference>
<dbReference type="PANTHER" id="PTHR46601:SF1">
    <property type="entry name" value="ADF-H DOMAIN-CONTAINING PROTEIN"/>
    <property type="match status" value="1"/>
</dbReference>